<reference evidence="2 3" key="1">
    <citation type="journal article" date="2018" name="Int. J. Syst. Evol. Microbiol.">
        <title>Lactobacillus bambusae sp. nov., isolated from a traditional fermented Ma-bamboo shoots of Taiwan.</title>
        <authorList>
            <person name="Wang L.-T."/>
        </authorList>
    </citation>
    <scope>NUCLEOTIDE SEQUENCE [LARGE SCALE GENOMIC DNA]</scope>
    <source>
        <strain evidence="2 3">BS-W1</strain>
    </source>
</reference>
<dbReference type="Proteomes" id="UP000245080">
    <property type="component" value="Unassembled WGS sequence"/>
</dbReference>
<sequence>MTYKKANGIGDLGTWIGSIGTVIALLLVVWQVKESEETLRHQNELTRAREIEDHRPHLKLNIVTLKGDANLTNYWIPIMENNEDETLSKKIKNDPVGTSFISVTDVLGKPIIDLSFYCEYCLVTKSETFPDMFWTPESEEQHHKKFILGPLKKGQDLYIAPPTTYLKNNNGINVGNGKDMDNTYYSRIVLKFTTDKGETGFAEAINSDSFFTNGEGLLEKLTYYFIQGDALTKAYGSDTMIRQDNKKVNDLENLFIRSDA</sequence>
<comment type="caution">
    <text evidence="2">The sequence shown here is derived from an EMBL/GenBank/DDBJ whole genome shotgun (WGS) entry which is preliminary data.</text>
</comment>
<gene>
    <name evidence="2" type="ORF">DCM90_01345</name>
</gene>
<keyword evidence="1" id="KW-0472">Membrane</keyword>
<evidence type="ECO:0000256" key="1">
    <source>
        <dbReference type="SAM" id="Phobius"/>
    </source>
</evidence>
<name>A0A2V1N0P8_9LACO</name>
<organism evidence="2 3">
    <name type="scientific">Levilactobacillus bambusae</name>
    <dbReference type="NCBI Taxonomy" id="2024736"/>
    <lineage>
        <taxon>Bacteria</taxon>
        <taxon>Bacillati</taxon>
        <taxon>Bacillota</taxon>
        <taxon>Bacilli</taxon>
        <taxon>Lactobacillales</taxon>
        <taxon>Lactobacillaceae</taxon>
        <taxon>Levilactobacillus</taxon>
    </lineage>
</organism>
<accession>A0A2V1N0P8</accession>
<keyword evidence="3" id="KW-1185">Reference proteome</keyword>
<dbReference type="EMBL" id="QCXQ01000001">
    <property type="protein sequence ID" value="PWG00851.1"/>
    <property type="molecule type" value="Genomic_DNA"/>
</dbReference>
<evidence type="ECO:0000313" key="2">
    <source>
        <dbReference type="EMBL" id="PWG00851.1"/>
    </source>
</evidence>
<keyword evidence="1" id="KW-0812">Transmembrane</keyword>
<protein>
    <submittedName>
        <fullName evidence="2">Uncharacterized protein</fullName>
    </submittedName>
</protein>
<evidence type="ECO:0000313" key="3">
    <source>
        <dbReference type="Proteomes" id="UP000245080"/>
    </source>
</evidence>
<keyword evidence="1" id="KW-1133">Transmembrane helix</keyword>
<dbReference type="AlphaFoldDB" id="A0A2V1N0P8"/>
<proteinExistence type="predicted"/>
<feature type="transmembrane region" description="Helical" evidence="1">
    <location>
        <begin position="12"/>
        <end position="32"/>
    </location>
</feature>